<evidence type="ECO:0000313" key="8">
    <source>
        <dbReference type="EMBL" id="MCI67008.1"/>
    </source>
</evidence>
<keyword evidence="2" id="KW-0479">Metal-binding</keyword>
<dbReference type="AlphaFoldDB" id="A0A392U1N3"/>
<keyword evidence="3 6" id="KW-0378">Hydrolase</keyword>
<reference evidence="8 9" key="1">
    <citation type="journal article" date="2018" name="Front. Plant Sci.">
        <title>Red Clover (Trifolium pratense) and Zigzag Clover (T. medium) - A Picture of Genomic Similarities and Differences.</title>
        <authorList>
            <person name="Dluhosova J."/>
            <person name="Istvanek J."/>
            <person name="Nedelnik J."/>
            <person name="Repkova J."/>
        </authorList>
    </citation>
    <scope>NUCLEOTIDE SEQUENCE [LARGE SCALE GENOMIC DNA]</scope>
    <source>
        <strain evidence="9">cv. 10/8</strain>
        <tissue evidence="8">Leaf</tissue>
    </source>
</reference>
<dbReference type="InterPro" id="IPR001915">
    <property type="entry name" value="Peptidase_M48"/>
</dbReference>
<dbReference type="GO" id="GO:0004222">
    <property type="term" value="F:metalloendopeptidase activity"/>
    <property type="evidence" value="ECO:0007669"/>
    <property type="project" value="InterPro"/>
</dbReference>
<evidence type="ECO:0000256" key="5">
    <source>
        <dbReference type="ARBA" id="ARBA00023049"/>
    </source>
</evidence>
<evidence type="ECO:0000313" key="9">
    <source>
        <dbReference type="Proteomes" id="UP000265520"/>
    </source>
</evidence>
<keyword evidence="1 6" id="KW-0645">Protease</keyword>
<evidence type="ECO:0000256" key="1">
    <source>
        <dbReference type="ARBA" id="ARBA00022670"/>
    </source>
</evidence>
<comment type="cofactor">
    <cofactor evidence="6">
        <name>Zn(2+)</name>
        <dbReference type="ChEBI" id="CHEBI:29105"/>
    </cofactor>
    <text evidence="6">Binds 1 zinc ion per subunit.</text>
</comment>
<keyword evidence="4 6" id="KW-0862">Zinc</keyword>
<name>A0A392U1N3_9FABA</name>
<proteinExistence type="inferred from homology"/>
<dbReference type="Gene3D" id="3.30.2010.10">
    <property type="entry name" value="Metalloproteases ('zincins'), catalytic domain"/>
    <property type="match status" value="1"/>
</dbReference>
<comment type="similarity">
    <text evidence="6">Belongs to the peptidase M48 family.</text>
</comment>
<keyword evidence="5 6" id="KW-0482">Metalloprotease</keyword>
<comment type="caution">
    <text evidence="8">The sequence shown here is derived from an EMBL/GenBank/DDBJ whole genome shotgun (WGS) entry which is preliminary data.</text>
</comment>
<evidence type="ECO:0000256" key="3">
    <source>
        <dbReference type="ARBA" id="ARBA00022801"/>
    </source>
</evidence>
<dbReference type="EMBL" id="LXQA010706807">
    <property type="protein sequence ID" value="MCI67008.1"/>
    <property type="molecule type" value="Genomic_DNA"/>
</dbReference>
<feature type="domain" description="Peptidase M48" evidence="7">
    <location>
        <begin position="3"/>
        <end position="33"/>
    </location>
</feature>
<keyword evidence="9" id="KW-1185">Reference proteome</keyword>
<evidence type="ECO:0000256" key="4">
    <source>
        <dbReference type="ARBA" id="ARBA00022833"/>
    </source>
</evidence>
<organism evidence="8 9">
    <name type="scientific">Trifolium medium</name>
    <dbReference type="NCBI Taxonomy" id="97028"/>
    <lineage>
        <taxon>Eukaryota</taxon>
        <taxon>Viridiplantae</taxon>
        <taxon>Streptophyta</taxon>
        <taxon>Embryophyta</taxon>
        <taxon>Tracheophyta</taxon>
        <taxon>Spermatophyta</taxon>
        <taxon>Magnoliopsida</taxon>
        <taxon>eudicotyledons</taxon>
        <taxon>Gunneridae</taxon>
        <taxon>Pentapetalae</taxon>
        <taxon>rosids</taxon>
        <taxon>fabids</taxon>
        <taxon>Fabales</taxon>
        <taxon>Fabaceae</taxon>
        <taxon>Papilionoideae</taxon>
        <taxon>50 kb inversion clade</taxon>
        <taxon>NPAAA clade</taxon>
        <taxon>Hologalegina</taxon>
        <taxon>IRL clade</taxon>
        <taxon>Trifolieae</taxon>
        <taxon>Trifolium</taxon>
    </lineage>
</organism>
<evidence type="ECO:0000256" key="6">
    <source>
        <dbReference type="RuleBase" id="RU003983"/>
    </source>
</evidence>
<dbReference type="Proteomes" id="UP000265520">
    <property type="component" value="Unassembled WGS sequence"/>
</dbReference>
<evidence type="ECO:0000259" key="7">
    <source>
        <dbReference type="Pfam" id="PF01435"/>
    </source>
</evidence>
<evidence type="ECO:0000256" key="2">
    <source>
        <dbReference type="ARBA" id="ARBA00022723"/>
    </source>
</evidence>
<feature type="non-terminal residue" evidence="8">
    <location>
        <position position="34"/>
    </location>
</feature>
<sequence length="34" mass="4019">MLYCKNDEEIVAVIAHELGHWKLNHTVYTFIAMQ</sequence>
<dbReference type="Pfam" id="PF01435">
    <property type="entry name" value="Peptidase_M48"/>
    <property type="match status" value="1"/>
</dbReference>
<dbReference type="GO" id="GO:0046872">
    <property type="term" value="F:metal ion binding"/>
    <property type="evidence" value="ECO:0007669"/>
    <property type="project" value="UniProtKB-KW"/>
</dbReference>
<dbReference type="PANTHER" id="PTHR10120">
    <property type="entry name" value="CAAX PRENYL PROTEASE 1"/>
    <property type="match status" value="1"/>
</dbReference>
<dbReference type="GO" id="GO:0006508">
    <property type="term" value="P:proteolysis"/>
    <property type="evidence" value="ECO:0007669"/>
    <property type="project" value="UniProtKB-KW"/>
</dbReference>
<accession>A0A392U1N3</accession>
<protein>
    <submittedName>
        <fullName evidence="8">CAAX prenyl protease-like protein</fullName>
    </submittedName>
</protein>